<evidence type="ECO:0000256" key="1">
    <source>
        <dbReference type="ARBA" id="ARBA00004651"/>
    </source>
</evidence>
<keyword evidence="3" id="KW-0547">Nucleotide-binding</keyword>
<dbReference type="InterPro" id="IPR039421">
    <property type="entry name" value="Type_1_exporter"/>
</dbReference>
<dbReference type="InterPro" id="IPR036640">
    <property type="entry name" value="ABC1_TM_sf"/>
</dbReference>
<organism evidence="10 11">
    <name type="scientific">Clostridium bornimense</name>
    <dbReference type="NCBI Taxonomy" id="1216932"/>
    <lineage>
        <taxon>Bacteria</taxon>
        <taxon>Bacillati</taxon>
        <taxon>Bacillota</taxon>
        <taxon>Clostridia</taxon>
        <taxon>Eubacteriales</taxon>
        <taxon>Clostridiaceae</taxon>
        <taxon>Clostridium</taxon>
    </lineage>
</organism>
<evidence type="ECO:0000256" key="3">
    <source>
        <dbReference type="ARBA" id="ARBA00022741"/>
    </source>
</evidence>
<evidence type="ECO:0000256" key="7">
    <source>
        <dbReference type="SAM" id="Phobius"/>
    </source>
</evidence>
<feature type="transmembrane region" description="Helical" evidence="7">
    <location>
        <begin position="240"/>
        <end position="269"/>
    </location>
</feature>
<dbReference type="PATRIC" id="fig|1216932.3.peg.2678"/>
<dbReference type="Pfam" id="PF00664">
    <property type="entry name" value="ABC_membrane"/>
    <property type="match status" value="1"/>
</dbReference>
<comment type="subcellular location">
    <subcellularLocation>
        <location evidence="1">Cell membrane</location>
        <topology evidence="1">Multi-pass membrane protein</topology>
    </subcellularLocation>
</comment>
<keyword evidence="4" id="KW-0067">ATP-binding</keyword>
<keyword evidence="5 7" id="KW-1133">Transmembrane helix</keyword>
<gene>
    <name evidence="10" type="ORF">CM240_2716</name>
</gene>
<feature type="transmembrane region" description="Helical" evidence="7">
    <location>
        <begin position="162"/>
        <end position="180"/>
    </location>
</feature>
<evidence type="ECO:0000259" key="9">
    <source>
        <dbReference type="PROSITE" id="PS50929"/>
    </source>
</evidence>
<evidence type="ECO:0000256" key="4">
    <source>
        <dbReference type="ARBA" id="ARBA00022840"/>
    </source>
</evidence>
<dbReference type="InterPro" id="IPR017871">
    <property type="entry name" value="ABC_transporter-like_CS"/>
</dbReference>
<proteinExistence type="predicted"/>
<dbReference type="GO" id="GO:0015421">
    <property type="term" value="F:ABC-type oligopeptide transporter activity"/>
    <property type="evidence" value="ECO:0007669"/>
    <property type="project" value="TreeGrafter"/>
</dbReference>
<evidence type="ECO:0000259" key="8">
    <source>
        <dbReference type="PROSITE" id="PS50893"/>
    </source>
</evidence>
<dbReference type="GO" id="GO:0005524">
    <property type="term" value="F:ATP binding"/>
    <property type="evidence" value="ECO:0007669"/>
    <property type="project" value="UniProtKB-KW"/>
</dbReference>
<protein>
    <submittedName>
        <fullName evidence="10">Uncharacterized protein</fullName>
    </submittedName>
</protein>
<feature type="transmembrane region" description="Helical" evidence="7">
    <location>
        <begin position="138"/>
        <end position="156"/>
    </location>
</feature>
<accession>W6RZC8</accession>
<feature type="domain" description="ABC transporter" evidence="8">
    <location>
        <begin position="334"/>
        <end position="540"/>
    </location>
</feature>
<dbReference type="Proteomes" id="UP000019426">
    <property type="component" value="Chromosome M2/40_rep2"/>
</dbReference>
<dbReference type="Gene3D" id="3.40.50.300">
    <property type="entry name" value="P-loop containing nucleotide triphosphate hydrolases"/>
    <property type="match status" value="1"/>
</dbReference>
<dbReference type="GO" id="GO:0005886">
    <property type="term" value="C:plasma membrane"/>
    <property type="evidence" value="ECO:0007669"/>
    <property type="project" value="UniProtKB-SubCell"/>
</dbReference>
<dbReference type="Gene3D" id="1.20.1560.10">
    <property type="entry name" value="ABC transporter type 1, transmembrane domain"/>
    <property type="match status" value="1"/>
</dbReference>
<keyword evidence="2 7" id="KW-0812">Transmembrane</keyword>
<dbReference type="RefSeq" id="WP_044040019.1">
    <property type="nucleotide sequence ID" value="NZ_HG917869.1"/>
</dbReference>
<keyword evidence="6 7" id="KW-0472">Membrane</keyword>
<evidence type="ECO:0000256" key="5">
    <source>
        <dbReference type="ARBA" id="ARBA00022989"/>
    </source>
</evidence>
<dbReference type="AlphaFoldDB" id="W6RZC8"/>
<dbReference type="PANTHER" id="PTHR43394:SF1">
    <property type="entry name" value="ATP-BINDING CASSETTE SUB-FAMILY B MEMBER 10, MITOCHONDRIAL"/>
    <property type="match status" value="1"/>
</dbReference>
<keyword evidence="11" id="KW-1185">Reference proteome</keyword>
<evidence type="ECO:0000313" key="10">
    <source>
        <dbReference type="EMBL" id="CDM69833.1"/>
    </source>
</evidence>
<dbReference type="SUPFAM" id="SSF90123">
    <property type="entry name" value="ABC transporter transmembrane region"/>
    <property type="match status" value="1"/>
</dbReference>
<dbReference type="CDD" id="cd07346">
    <property type="entry name" value="ABC_6TM_exporters"/>
    <property type="match status" value="1"/>
</dbReference>
<dbReference type="EMBL" id="HG917869">
    <property type="protein sequence ID" value="CDM69833.1"/>
    <property type="molecule type" value="Genomic_DNA"/>
</dbReference>
<dbReference type="SUPFAM" id="SSF52540">
    <property type="entry name" value="P-loop containing nucleoside triphosphate hydrolases"/>
    <property type="match status" value="1"/>
</dbReference>
<name>W6RZC8_9CLOT</name>
<sequence length="543" mass="62398">MKKNNVKYSELLKIFKDLRKEQVFLFFICSISVIANTFLVYQVQGLVDGINNSIPFKDLVKVFYKILFWGIFTFISELYQVKRWHYFGSKLINNMRYKMYKSMIRKPIKFFDSNTTGDIASRVLNDGSSIAESAGIEVLMFILNLFKIAIVMIVLFSFNIKLALIVLIILPIYYLLLVKVNKNMRDAYRDERKAFADMQQLLIENVNGIVNIKTLQKEEYFSKKFDNAVNKRYYSKIKTVINLQVTVAAINEIMTIFLPVMILILGAYFAYNKEITIGTLIAFYTYLASLVEPIANLTDYYQGSKQALGAADRVYDFIFDAEDNDKKEEFNCDVEKIDINIEKFSWSDKTILENFKYKIEKEDRIFIKGESGKGKSTLLKLIMNFYDISNGEITINDKDISKVKESSLYDNILMMTQEPFIFEGTLKENLLLGDNFTDDEIAKVAKVACIDNLIEEKGIDYEILEGGSNLSGGQKQRIALARILLRKPSVLVLDEATSALDKTTEKSLIRNIDIYLKENGITLIAVSHNNEIETICNKEIILS</sequence>
<dbReference type="Pfam" id="PF00005">
    <property type="entry name" value="ABC_tran"/>
    <property type="match status" value="1"/>
</dbReference>
<dbReference type="PROSITE" id="PS50929">
    <property type="entry name" value="ABC_TM1F"/>
    <property type="match status" value="1"/>
</dbReference>
<dbReference type="GO" id="GO:0016887">
    <property type="term" value="F:ATP hydrolysis activity"/>
    <property type="evidence" value="ECO:0007669"/>
    <property type="project" value="InterPro"/>
</dbReference>
<dbReference type="OrthoDB" id="9762778at2"/>
<feature type="domain" description="ABC transmembrane type-1" evidence="9">
    <location>
        <begin position="23"/>
        <end position="306"/>
    </location>
</feature>
<dbReference type="eggNOG" id="COG1132">
    <property type="taxonomic scope" value="Bacteria"/>
</dbReference>
<feature type="transmembrane region" description="Helical" evidence="7">
    <location>
        <begin position="23"/>
        <end position="42"/>
    </location>
</feature>
<dbReference type="InterPro" id="IPR003439">
    <property type="entry name" value="ABC_transporter-like_ATP-bd"/>
</dbReference>
<dbReference type="InterPro" id="IPR003593">
    <property type="entry name" value="AAA+_ATPase"/>
</dbReference>
<dbReference type="PROSITE" id="PS00211">
    <property type="entry name" value="ABC_TRANSPORTER_1"/>
    <property type="match status" value="1"/>
</dbReference>
<dbReference type="PROSITE" id="PS50893">
    <property type="entry name" value="ABC_TRANSPORTER_2"/>
    <property type="match status" value="1"/>
</dbReference>
<dbReference type="KEGG" id="clt:CM240_2716"/>
<reference evidence="10 11" key="1">
    <citation type="submission" date="2013-11" db="EMBL/GenBank/DDBJ databases">
        <title>Complete genome sequence of Clostridum sp. M2/40.</title>
        <authorList>
            <person name="Wibberg D."/>
            <person name="Puehler A."/>
            <person name="Schlueter A."/>
        </authorList>
    </citation>
    <scope>NUCLEOTIDE SEQUENCE [LARGE SCALE GENOMIC DNA]</scope>
    <source>
        <strain evidence="11">M2/40</strain>
    </source>
</reference>
<feature type="transmembrane region" description="Helical" evidence="7">
    <location>
        <begin position="275"/>
        <end position="295"/>
    </location>
</feature>
<evidence type="ECO:0000313" key="11">
    <source>
        <dbReference type="Proteomes" id="UP000019426"/>
    </source>
</evidence>
<dbReference type="HOGENOM" id="CLU_000604_84_4_9"/>
<evidence type="ECO:0000256" key="2">
    <source>
        <dbReference type="ARBA" id="ARBA00022692"/>
    </source>
</evidence>
<dbReference type="PANTHER" id="PTHR43394">
    <property type="entry name" value="ATP-DEPENDENT PERMEASE MDL1, MITOCHONDRIAL"/>
    <property type="match status" value="1"/>
</dbReference>
<dbReference type="SMART" id="SM00382">
    <property type="entry name" value="AAA"/>
    <property type="match status" value="1"/>
</dbReference>
<feature type="transmembrane region" description="Helical" evidence="7">
    <location>
        <begin position="62"/>
        <end position="81"/>
    </location>
</feature>
<evidence type="ECO:0000256" key="6">
    <source>
        <dbReference type="ARBA" id="ARBA00023136"/>
    </source>
</evidence>
<dbReference type="InterPro" id="IPR027417">
    <property type="entry name" value="P-loop_NTPase"/>
</dbReference>
<dbReference type="STRING" id="1216932.CM240_2716"/>
<dbReference type="InterPro" id="IPR011527">
    <property type="entry name" value="ABC1_TM_dom"/>
</dbReference>